<keyword evidence="2" id="KW-1185">Reference proteome</keyword>
<dbReference type="Proteomes" id="UP001501490">
    <property type="component" value="Unassembled WGS sequence"/>
</dbReference>
<evidence type="ECO:0000313" key="1">
    <source>
        <dbReference type="EMBL" id="GAA3628920.1"/>
    </source>
</evidence>
<accession>A0ABP7ACF1</accession>
<organism evidence="1 2">
    <name type="scientific">Microlunatus ginsengisoli</name>
    <dbReference type="NCBI Taxonomy" id="363863"/>
    <lineage>
        <taxon>Bacteria</taxon>
        <taxon>Bacillati</taxon>
        <taxon>Actinomycetota</taxon>
        <taxon>Actinomycetes</taxon>
        <taxon>Propionibacteriales</taxon>
        <taxon>Propionibacteriaceae</taxon>
        <taxon>Microlunatus</taxon>
    </lineage>
</organism>
<proteinExistence type="predicted"/>
<comment type="caution">
    <text evidence="1">The sequence shown here is derived from an EMBL/GenBank/DDBJ whole genome shotgun (WGS) entry which is preliminary data.</text>
</comment>
<protein>
    <recommendedName>
        <fullName evidence="3">ANTAR domain-containing protein</fullName>
    </recommendedName>
</protein>
<evidence type="ECO:0000313" key="2">
    <source>
        <dbReference type="Proteomes" id="UP001501490"/>
    </source>
</evidence>
<sequence length="97" mass="10235">MLQAQCHGEAWRRAQAGESIAAIVEEVRALAGDRTGLLVEAAGVGIGWWAVKPSLPATELLVAGILLDAAGANDLDELNRWLEVGRERGSRPPHAAS</sequence>
<reference evidence="2" key="1">
    <citation type="journal article" date="2019" name="Int. J. Syst. Evol. Microbiol.">
        <title>The Global Catalogue of Microorganisms (GCM) 10K type strain sequencing project: providing services to taxonomists for standard genome sequencing and annotation.</title>
        <authorList>
            <consortium name="The Broad Institute Genomics Platform"/>
            <consortium name="The Broad Institute Genome Sequencing Center for Infectious Disease"/>
            <person name="Wu L."/>
            <person name="Ma J."/>
        </authorList>
    </citation>
    <scope>NUCLEOTIDE SEQUENCE [LARGE SCALE GENOMIC DNA]</scope>
    <source>
        <strain evidence="2">JCM 16929</strain>
    </source>
</reference>
<dbReference type="EMBL" id="BAABAB010000023">
    <property type="protein sequence ID" value="GAA3628920.1"/>
    <property type="molecule type" value="Genomic_DNA"/>
</dbReference>
<name>A0ABP7ACF1_9ACTN</name>
<evidence type="ECO:0008006" key="3">
    <source>
        <dbReference type="Google" id="ProtNLM"/>
    </source>
</evidence>
<gene>
    <name evidence="1" type="ORF">GCM10022236_34080</name>
</gene>